<evidence type="ECO:0000313" key="2">
    <source>
        <dbReference type="Proteomes" id="UP000655830"/>
    </source>
</evidence>
<gene>
    <name evidence="1" type="ORF">H8718_11045</name>
</gene>
<keyword evidence="2" id="KW-1185">Reference proteome</keyword>
<proteinExistence type="predicted"/>
<dbReference type="AlphaFoldDB" id="A0A926IDS9"/>
<reference evidence="1" key="1">
    <citation type="submission" date="2020-08" db="EMBL/GenBank/DDBJ databases">
        <title>Genome public.</title>
        <authorList>
            <person name="Liu C."/>
            <person name="Sun Q."/>
        </authorList>
    </citation>
    <scope>NUCLEOTIDE SEQUENCE</scope>
    <source>
        <strain evidence="1">NSJ-12</strain>
    </source>
</reference>
<dbReference type="EMBL" id="JACRSY010000016">
    <property type="protein sequence ID" value="MBC8580057.1"/>
    <property type="molecule type" value="Genomic_DNA"/>
</dbReference>
<organism evidence="1 2">
    <name type="scientific">Zhenhengia yiwuensis</name>
    <dbReference type="NCBI Taxonomy" id="2763666"/>
    <lineage>
        <taxon>Bacteria</taxon>
        <taxon>Bacillati</taxon>
        <taxon>Bacillota</taxon>
        <taxon>Clostridia</taxon>
        <taxon>Lachnospirales</taxon>
        <taxon>Lachnospiraceae</taxon>
        <taxon>Zhenhengia</taxon>
    </lineage>
</organism>
<evidence type="ECO:0000313" key="1">
    <source>
        <dbReference type="EMBL" id="MBC8580057.1"/>
    </source>
</evidence>
<dbReference type="RefSeq" id="WP_249332946.1">
    <property type="nucleotide sequence ID" value="NZ_JACRSY010000016.1"/>
</dbReference>
<name>A0A926IDS9_9FIRM</name>
<protein>
    <submittedName>
        <fullName evidence="1">Uncharacterized protein</fullName>
    </submittedName>
</protein>
<accession>A0A926IDS9</accession>
<comment type="caution">
    <text evidence="1">The sequence shown here is derived from an EMBL/GenBank/DDBJ whole genome shotgun (WGS) entry which is preliminary data.</text>
</comment>
<dbReference type="Proteomes" id="UP000655830">
    <property type="component" value="Unassembled WGS sequence"/>
</dbReference>
<sequence length="202" mass="23648">MAKLKKSSLDLSTLELLLSYKYIDNSYKIFWFKGIVNKAIKGEKKISMHDLTVEMVLGAWDLVARKQITFGRLDKLHRTIEEIESLYHVSEDISESDLRKLVETINDKDILDLYEELYEDTPYLFLEPMYEQKLKGKSHSKRKPIIADLAAADPIALYTIEDNTIILNNDWVTYIKRNQKQIDGIIRDCLAFFLDRHAMSKR</sequence>